<evidence type="ECO:0000313" key="2">
    <source>
        <dbReference type="EMBL" id="CAJ1374463.1"/>
    </source>
</evidence>
<dbReference type="Pfam" id="PF00575">
    <property type="entry name" value="S1"/>
    <property type="match status" value="1"/>
</dbReference>
<dbReference type="SUPFAM" id="SSF50249">
    <property type="entry name" value="Nucleic acid-binding proteins"/>
    <property type="match status" value="1"/>
</dbReference>
<comment type="caution">
    <text evidence="2">The sequence shown here is derived from an EMBL/GenBank/DDBJ whole genome shotgun (WGS) entry which is preliminary data.</text>
</comment>
<dbReference type="EMBL" id="CAUJNA010000254">
    <property type="protein sequence ID" value="CAJ1374463.1"/>
    <property type="molecule type" value="Genomic_DNA"/>
</dbReference>
<keyword evidence="3" id="KW-1185">Reference proteome</keyword>
<dbReference type="InterPro" id="IPR012340">
    <property type="entry name" value="NA-bd_OB-fold"/>
</dbReference>
<gene>
    <name evidence="2" type="ORF">EVOR1521_LOCUS4017</name>
</gene>
<accession>A0AA36HUJ1</accession>
<reference evidence="2" key="1">
    <citation type="submission" date="2023-08" db="EMBL/GenBank/DDBJ databases">
        <authorList>
            <person name="Chen Y."/>
            <person name="Shah S."/>
            <person name="Dougan E. K."/>
            <person name="Thang M."/>
            <person name="Chan C."/>
        </authorList>
    </citation>
    <scope>NUCLEOTIDE SEQUENCE</scope>
</reference>
<sequence>MDLPENSGKVVGLVHISEMREGRVGDPSAEVEEGQELKVRVLSVDQNTGRRSKGGSRYQ</sequence>
<name>A0AA36HUJ1_9DINO</name>
<dbReference type="InterPro" id="IPR003029">
    <property type="entry name" value="S1_domain"/>
</dbReference>
<evidence type="ECO:0000313" key="3">
    <source>
        <dbReference type="Proteomes" id="UP001178507"/>
    </source>
</evidence>
<organism evidence="2 3">
    <name type="scientific">Effrenium voratum</name>
    <dbReference type="NCBI Taxonomy" id="2562239"/>
    <lineage>
        <taxon>Eukaryota</taxon>
        <taxon>Sar</taxon>
        <taxon>Alveolata</taxon>
        <taxon>Dinophyceae</taxon>
        <taxon>Suessiales</taxon>
        <taxon>Symbiodiniaceae</taxon>
        <taxon>Effrenium</taxon>
    </lineage>
</organism>
<feature type="domain" description="S1 motif" evidence="1">
    <location>
        <begin position="1"/>
        <end position="59"/>
    </location>
</feature>
<dbReference type="GO" id="GO:0003676">
    <property type="term" value="F:nucleic acid binding"/>
    <property type="evidence" value="ECO:0007669"/>
    <property type="project" value="InterPro"/>
</dbReference>
<evidence type="ECO:0000259" key="1">
    <source>
        <dbReference type="PROSITE" id="PS50126"/>
    </source>
</evidence>
<dbReference type="AlphaFoldDB" id="A0AA36HUJ1"/>
<dbReference type="PROSITE" id="PS50126">
    <property type="entry name" value="S1"/>
    <property type="match status" value="1"/>
</dbReference>
<protein>
    <recommendedName>
        <fullName evidence="1">S1 motif domain-containing protein</fullName>
    </recommendedName>
</protein>
<dbReference type="Gene3D" id="2.40.50.140">
    <property type="entry name" value="Nucleic acid-binding proteins"/>
    <property type="match status" value="1"/>
</dbReference>
<dbReference type="Proteomes" id="UP001178507">
    <property type="component" value="Unassembled WGS sequence"/>
</dbReference>
<proteinExistence type="predicted"/>